<dbReference type="SUPFAM" id="SSF52540">
    <property type="entry name" value="P-loop containing nucleoside triphosphate hydrolases"/>
    <property type="match status" value="1"/>
</dbReference>
<dbReference type="InterPro" id="IPR027417">
    <property type="entry name" value="P-loop_NTPase"/>
</dbReference>
<dbReference type="PANTHER" id="PTHR46743:SF2">
    <property type="entry name" value="TEICHOIC ACIDS EXPORT ATP-BINDING PROTEIN TAGH"/>
    <property type="match status" value="1"/>
</dbReference>
<reference evidence="7 8" key="1">
    <citation type="submission" date="2020-08" db="EMBL/GenBank/DDBJ databases">
        <title>Cohnella phylogeny.</title>
        <authorList>
            <person name="Dunlap C."/>
        </authorList>
    </citation>
    <scope>NUCLEOTIDE SEQUENCE [LARGE SCALE GENOMIC DNA]</scope>
    <source>
        <strain evidence="7 8">DSM 28246</strain>
    </source>
</reference>
<dbReference type="InterPro" id="IPR050683">
    <property type="entry name" value="Bact_Polysacc_Export_ATP-bd"/>
</dbReference>
<dbReference type="Gene3D" id="2.70.50.60">
    <property type="entry name" value="abc- transporter (atp binding component) like domain"/>
    <property type="match status" value="1"/>
</dbReference>
<name>A0A7X0RN67_9BACL</name>
<comment type="similarity">
    <text evidence="1">Belongs to the ABC transporter superfamily.</text>
</comment>
<dbReference type="CDD" id="cd03220">
    <property type="entry name" value="ABC_KpsT_Wzt"/>
    <property type="match status" value="1"/>
</dbReference>
<organism evidence="7 8">
    <name type="scientific">Cohnella nanjingensis</name>
    <dbReference type="NCBI Taxonomy" id="1387779"/>
    <lineage>
        <taxon>Bacteria</taxon>
        <taxon>Bacillati</taxon>
        <taxon>Bacillota</taxon>
        <taxon>Bacilli</taxon>
        <taxon>Bacillales</taxon>
        <taxon>Paenibacillaceae</taxon>
        <taxon>Cohnella</taxon>
    </lineage>
</organism>
<dbReference type="GO" id="GO:0016020">
    <property type="term" value="C:membrane"/>
    <property type="evidence" value="ECO:0007669"/>
    <property type="project" value="InterPro"/>
</dbReference>
<dbReference type="Gene3D" id="3.40.50.300">
    <property type="entry name" value="P-loop containing nucleotide triphosphate hydrolases"/>
    <property type="match status" value="1"/>
</dbReference>
<dbReference type="InterPro" id="IPR003593">
    <property type="entry name" value="AAA+_ATPase"/>
</dbReference>
<dbReference type="EMBL" id="JACJVP010000010">
    <property type="protein sequence ID" value="MBB6670623.1"/>
    <property type="molecule type" value="Genomic_DNA"/>
</dbReference>
<proteinExistence type="inferred from homology"/>
<keyword evidence="3" id="KW-0547">Nucleotide-binding</keyword>
<evidence type="ECO:0000256" key="5">
    <source>
        <dbReference type="ARBA" id="ARBA00022967"/>
    </source>
</evidence>
<feature type="domain" description="ABC transporter" evidence="6">
    <location>
        <begin position="7"/>
        <end position="248"/>
    </location>
</feature>
<keyword evidence="5" id="KW-1278">Translocase</keyword>
<dbReference type="InterPro" id="IPR029439">
    <property type="entry name" value="Wzt_C"/>
</dbReference>
<dbReference type="Pfam" id="PF00005">
    <property type="entry name" value="ABC_tran"/>
    <property type="match status" value="1"/>
</dbReference>
<dbReference type="AlphaFoldDB" id="A0A7X0RN67"/>
<evidence type="ECO:0000313" key="7">
    <source>
        <dbReference type="EMBL" id="MBB6670623.1"/>
    </source>
</evidence>
<keyword evidence="2" id="KW-0813">Transport</keyword>
<dbReference type="Pfam" id="PF14524">
    <property type="entry name" value="Wzt_C"/>
    <property type="match status" value="1"/>
</dbReference>
<dbReference type="InterPro" id="IPR015860">
    <property type="entry name" value="ABC_transpr_TagH-like"/>
</dbReference>
<evidence type="ECO:0000256" key="4">
    <source>
        <dbReference type="ARBA" id="ARBA00022840"/>
    </source>
</evidence>
<dbReference type="GO" id="GO:0140359">
    <property type="term" value="F:ABC-type transporter activity"/>
    <property type="evidence" value="ECO:0007669"/>
    <property type="project" value="InterPro"/>
</dbReference>
<gene>
    <name evidence="7" type="ORF">H7C19_07965</name>
</gene>
<evidence type="ECO:0000259" key="6">
    <source>
        <dbReference type="PROSITE" id="PS50893"/>
    </source>
</evidence>
<dbReference type="InterPro" id="IPR003439">
    <property type="entry name" value="ABC_transporter-like_ATP-bd"/>
</dbReference>
<dbReference type="RefSeq" id="WP_185142089.1">
    <property type="nucleotide sequence ID" value="NZ_JACJVP010000010.1"/>
</dbReference>
<dbReference type="CDD" id="cd10147">
    <property type="entry name" value="Wzt_C-like"/>
    <property type="match status" value="1"/>
</dbReference>
<dbReference type="Proteomes" id="UP000547209">
    <property type="component" value="Unassembled WGS sequence"/>
</dbReference>
<evidence type="ECO:0000256" key="1">
    <source>
        <dbReference type="ARBA" id="ARBA00005417"/>
    </source>
</evidence>
<dbReference type="SMART" id="SM00382">
    <property type="entry name" value="AAA"/>
    <property type="match status" value="1"/>
</dbReference>
<evidence type="ECO:0000256" key="3">
    <source>
        <dbReference type="ARBA" id="ARBA00022741"/>
    </source>
</evidence>
<comment type="caution">
    <text evidence="7">The sequence shown here is derived from an EMBL/GenBank/DDBJ whole genome shotgun (WGS) entry which is preliminary data.</text>
</comment>
<dbReference type="PROSITE" id="PS50893">
    <property type="entry name" value="ABC_TRANSPORTER_2"/>
    <property type="match status" value="1"/>
</dbReference>
<evidence type="ECO:0000313" key="8">
    <source>
        <dbReference type="Proteomes" id="UP000547209"/>
    </source>
</evidence>
<keyword evidence="4 7" id="KW-0067">ATP-binding</keyword>
<evidence type="ECO:0000256" key="2">
    <source>
        <dbReference type="ARBA" id="ARBA00022448"/>
    </source>
</evidence>
<accession>A0A7X0RN67</accession>
<protein>
    <submittedName>
        <fullName evidence="7">ABC transporter ATP-binding protein</fullName>
    </submittedName>
</protein>
<keyword evidence="8" id="KW-1185">Reference proteome</keyword>
<dbReference type="PANTHER" id="PTHR46743">
    <property type="entry name" value="TEICHOIC ACIDS EXPORT ATP-BINDING PROTEIN TAGH"/>
    <property type="match status" value="1"/>
</dbReference>
<dbReference type="GO" id="GO:0016887">
    <property type="term" value="F:ATP hydrolysis activity"/>
    <property type="evidence" value="ECO:0007669"/>
    <property type="project" value="InterPro"/>
</dbReference>
<sequence length="429" mass="48681">MSSDVIISFQNVSKSYRMYKKPNDRLKQMLWGSRKQYYEDFWAIKDISFDVKKGETYGLIGRNGSGKSTTLQILAGTLTPTTGKIEIKGKIAALLELGSGFNPEFTGKENVLLNAAIWGLSKKEIEERYEEIVAFAEIGDFIDQPVKTYSSGMYVRLAFAVAVHTEPDILIVDEALSVGDAMFQHKCMAKIKKMVSKGVTLFFVSHSPEAVRSLCTKAIWLENGSIRSVDDAVKISNSYLNEIYLENNRIVSSDQQSNEFEGSAPSTTSFIENTSALDIDKMDVLDVRSIQLLNQYEQFTESLEQNEPFTIKVQIYANADFPNLSVGMLLRDQYGIELTGESTFNKFQRSFSVKKNSLITISFKSIMLLRGGESYSINLRLNQVSKWDRSDNIHIYNDETAYVFKVIANLKDPMWFKFKQDFEVDIDVR</sequence>
<dbReference type="GO" id="GO:0005524">
    <property type="term" value="F:ATP binding"/>
    <property type="evidence" value="ECO:0007669"/>
    <property type="project" value="UniProtKB-KW"/>
</dbReference>